<dbReference type="STRING" id="225359.A0A2S4PII1"/>
<protein>
    <submittedName>
        <fullName evidence="2">Uncharacterized protein</fullName>
    </submittedName>
</protein>
<evidence type="ECO:0000313" key="3">
    <source>
        <dbReference type="Proteomes" id="UP000237438"/>
    </source>
</evidence>
<name>A0A2S4PII1_9PEZI</name>
<proteinExistence type="predicted"/>
<dbReference type="OrthoDB" id="4869984at2759"/>
<keyword evidence="3" id="KW-1185">Reference proteome</keyword>
<feature type="compositionally biased region" description="Polar residues" evidence="1">
    <location>
        <begin position="184"/>
        <end position="198"/>
    </location>
</feature>
<feature type="non-terminal residue" evidence="2">
    <location>
        <position position="294"/>
    </location>
</feature>
<evidence type="ECO:0000256" key="1">
    <source>
        <dbReference type="SAM" id="MobiDB-lite"/>
    </source>
</evidence>
<reference evidence="2 3" key="1">
    <citation type="submission" date="2017-10" db="EMBL/GenBank/DDBJ databases">
        <title>Development of genomic resources for the powdery mildew, Erysiphe pulchra.</title>
        <authorList>
            <person name="Wadl P.A."/>
            <person name="Mack B.M."/>
            <person name="Moore G."/>
            <person name="Beltz S.B."/>
        </authorList>
    </citation>
    <scope>NUCLEOTIDE SEQUENCE [LARGE SCALE GENOMIC DNA]</scope>
    <source>
        <strain evidence="2">Cflorida</strain>
    </source>
</reference>
<dbReference type="EMBL" id="PEDP01007345">
    <property type="protein sequence ID" value="POS81818.1"/>
    <property type="molecule type" value="Genomic_DNA"/>
</dbReference>
<sequence>RVALNAADSTTTSHSNEVEDTHPYIPREHLEIFTARQRQEQAWHTRLLVCTCFLIGIDGTVSNFQEDAEKEIAKTIQLYLRSAISEFAAADTTPNVPKFFSAETIHKLSSASKANIPRKPPTVATPLKNPTEKINYMNIQASNPLPNITKNTENYWAAVARNGHKKSRTTKNFVLQITQAKKQNSQVSAGSAKKSPSGQKEKTSYPQDKSLFFRLTNNHEWQNLSPARIREIVVKKLSISPASIGMIKPVRSGFALSLCNDETRQELLKAAIRLSSFDAKLEAASNWTPVMIPT</sequence>
<dbReference type="Proteomes" id="UP000237438">
    <property type="component" value="Unassembled WGS sequence"/>
</dbReference>
<feature type="non-terminal residue" evidence="2">
    <location>
        <position position="1"/>
    </location>
</feature>
<accession>A0A2S4PII1</accession>
<feature type="region of interest" description="Disordered" evidence="1">
    <location>
        <begin position="184"/>
        <end position="206"/>
    </location>
</feature>
<organism evidence="2 3">
    <name type="scientific">Erysiphe pulchra</name>
    <dbReference type="NCBI Taxonomy" id="225359"/>
    <lineage>
        <taxon>Eukaryota</taxon>
        <taxon>Fungi</taxon>
        <taxon>Dikarya</taxon>
        <taxon>Ascomycota</taxon>
        <taxon>Pezizomycotina</taxon>
        <taxon>Leotiomycetes</taxon>
        <taxon>Erysiphales</taxon>
        <taxon>Erysiphaceae</taxon>
        <taxon>Erysiphe</taxon>
    </lineage>
</organism>
<dbReference type="AlphaFoldDB" id="A0A2S4PII1"/>
<evidence type="ECO:0000313" key="2">
    <source>
        <dbReference type="EMBL" id="POS81818.1"/>
    </source>
</evidence>
<comment type="caution">
    <text evidence="2">The sequence shown here is derived from an EMBL/GenBank/DDBJ whole genome shotgun (WGS) entry which is preliminary data.</text>
</comment>
<gene>
    <name evidence="2" type="ORF">EPUL_006715</name>
</gene>